<evidence type="ECO:0000256" key="7">
    <source>
        <dbReference type="ARBA" id="ARBA00022679"/>
    </source>
</evidence>
<accession>A0AAU8MX00</accession>
<feature type="region of interest" description="Disordered" evidence="15">
    <location>
        <begin position="442"/>
        <end position="463"/>
    </location>
</feature>
<comment type="catalytic activity">
    <reaction evidence="1">
        <text>ATP + protein L-histidine = ADP + protein N-phospho-L-histidine.</text>
        <dbReference type="EC" id="2.7.13.3"/>
    </reaction>
</comment>
<dbReference type="InterPro" id="IPR036890">
    <property type="entry name" value="HATPase_C_sf"/>
</dbReference>
<organism evidence="19">
    <name type="scientific">Lysobacter firmicutimachus</name>
    <dbReference type="NCBI Taxonomy" id="1792846"/>
    <lineage>
        <taxon>Bacteria</taxon>
        <taxon>Pseudomonadati</taxon>
        <taxon>Pseudomonadota</taxon>
        <taxon>Gammaproteobacteria</taxon>
        <taxon>Lysobacterales</taxon>
        <taxon>Lysobacteraceae</taxon>
        <taxon>Lysobacter</taxon>
    </lineage>
</organism>
<dbReference type="RefSeq" id="WP_363798298.1">
    <property type="nucleotide sequence ID" value="NZ_CP159925.1"/>
</dbReference>
<dbReference type="SUPFAM" id="SSF55874">
    <property type="entry name" value="ATPase domain of HSP90 chaperone/DNA topoisomerase II/histidine kinase"/>
    <property type="match status" value="1"/>
</dbReference>
<evidence type="ECO:0000256" key="4">
    <source>
        <dbReference type="ARBA" id="ARBA00022475"/>
    </source>
</evidence>
<gene>
    <name evidence="19" type="ORF">ABU614_00745</name>
</gene>
<keyword evidence="10" id="KW-0418">Kinase</keyword>
<dbReference type="SMART" id="SM00304">
    <property type="entry name" value="HAMP"/>
    <property type="match status" value="1"/>
</dbReference>
<dbReference type="InterPro" id="IPR004358">
    <property type="entry name" value="Sig_transdc_His_kin-like_C"/>
</dbReference>
<comment type="subcellular location">
    <subcellularLocation>
        <location evidence="2">Cell inner membrane</location>
        <topology evidence="2">Multi-pass membrane protein</topology>
    </subcellularLocation>
</comment>
<evidence type="ECO:0000256" key="10">
    <source>
        <dbReference type="ARBA" id="ARBA00022777"/>
    </source>
</evidence>
<dbReference type="SMART" id="SM00387">
    <property type="entry name" value="HATPase_c"/>
    <property type="match status" value="1"/>
</dbReference>
<dbReference type="SUPFAM" id="SSF47384">
    <property type="entry name" value="Homodimeric domain of signal transducing histidine kinase"/>
    <property type="match status" value="1"/>
</dbReference>
<evidence type="ECO:0000256" key="13">
    <source>
        <dbReference type="ARBA" id="ARBA00023012"/>
    </source>
</evidence>
<keyword evidence="12 16" id="KW-1133">Transmembrane helix</keyword>
<dbReference type="AlphaFoldDB" id="A0AAU8MX00"/>
<feature type="domain" description="HAMP" evidence="18">
    <location>
        <begin position="196"/>
        <end position="248"/>
    </location>
</feature>
<dbReference type="InterPro" id="IPR003661">
    <property type="entry name" value="HisK_dim/P_dom"/>
</dbReference>
<proteinExistence type="predicted"/>
<evidence type="ECO:0000259" key="18">
    <source>
        <dbReference type="PROSITE" id="PS50885"/>
    </source>
</evidence>
<dbReference type="GO" id="GO:0005886">
    <property type="term" value="C:plasma membrane"/>
    <property type="evidence" value="ECO:0007669"/>
    <property type="project" value="UniProtKB-SubCell"/>
</dbReference>
<dbReference type="EC" id="2.7.13.3" evidence="3"/>
<dbReference type="PANTHER" id="PTHR44936">
    <property type="entry name" value="SENSOR PROTEIN CREC"/>
    <property type="match status" value="1"/>
</dbReference>
<dbReference type="InterPro" id="IPR003660">
    <property type="entry name" value="HAMP_dom"/>
</dbReference>
<evidence type="ECO:0000256" key="1">
    <source>
        <dbReference type="ARBA" id="ARBA00000085"/>
    </source>
</evidence>
<keyword evidence="14 16" id="KW-0472">Membrane</keyword>
<dbReference type="CDD" id="cd06225">
    <property type="entry name" value="HAMP"/>
    <property type="match status" value="1"/>
</dbReference>
<keyword evidence="5" id="KW-0997">Cell inner membrane</keyword>
<dbReference type="InterPro" id="IPR036097">
    <property type="entry name" value="HisK_dim/P_sf"/>
</dbReference>
<dbReference type="CDD" id="cd00082">
    <property type="entry name" value="HisKA"/>
    <property type="match status" value="1"/>
</dbReference>
<dbReference type="InterPro" id="IPR050980">
    <property type="entry name" value="2C_sensor_his_kinase"/>
</dbReference>
<dbReference type="PRINTS" id="PR00344">
    <property type="entry name" value="BCTRLSENSOR"/>
</dbReference>
<dbReference type="InterPro" id="IPR005467">
    <property type="entry name" value="His_kinase_dom"/>
</dbReference>
<evidence type="ECO:0000256" key="8">
    <source>
        <dbReference type="ARBA" id="ARBA00022692"/>
    </source>
</evidence>
<evidence type="ECO:0000256" key="11">
    <source>
        <dbReference type="ARBA" id="ARBA00022840"/>
    </source>
</evidence>
<evidence type="ECO:0000256" key="16">
    <source>
        <dbReference type="SAM" id="Phobius"/>
    </source>
</evidence>
<dbReference type="Gene3D" id="3.30.565.10">
    <property type="entry name" value="Histidine kinase-like ATPase, C-terminal domain"/>
    <property type="match status" value="1"/>
</dbReference>
<keyword evidence="9" id="KW-0547">Nucleotide-binding</keyword>
<evidence type="ECO:0000256" key="3">
    <source>
        <dbReference type="ARBA" id="ARBA00012438"/>
    </source>
</evidence>
<dbReference type="SMART" id="SM00388">
    <property type="entry name" value="HisKA"/>
    <property type="match status" value="1"/>
</dbReference>
<dbReference type="PROSITE" id="PS50885">
    <property type="entry name" value="HAMP"/>
    <property type="match status" value="1"/>
</dbReference>
<evidence type="ECO:0000256" key="6">
    <source>
        <dbReference type="ARBA" id="ARBA00022553"/>
    </source>
</evidence>
<keyword evidence="13" id="KW-0902">Two-component regulatory system</keyword>
<keyword evidence="6" id="KW-0597">Phosphoprotein</keyword>
<feature type="transmembrane region" description="Helical" evidence="16">
    <location>
        <begin position="7"/>
        <end position="33"/>
    </location>
</feature>
<keyword evidence="4" id="KW-1003">Cell membrane</keyword>
<dbReference type="GO" id="GO:0005524">
    <property type="term" value="F:ATP binding"/>
    <property type="evidence" value="ECO:0007669"/>
    <property type="project" value="UniProtKB-KW"/>
</dbReference>
<evidence type="ECO:0000313" key="19">
    <source>
        <dbReference type="EMBL" id="XCO75360.1"/>
    </source>
</evidence>
<dbReference type="PANTHER" id="PTHR44936:SF5">
    <property type="entry name" value="SENSOR HISTIDINE KINASE ENVZ"/>
    <property type="match status" value="1"/>
</dbReference>
<dbReference type="Pfam" id="PF02518">
    <property type="entry name" value="HATPase_c"/>
    <property type="match status" value="1"/>
</dbReference>
<dbReference type="Gene3D" id="1.10.287.130">
    <property type="match status" value="1"/>
</dbReference>
<evidence type="ECO:0000256" key="15">
    <source>
        <dbReference type="SAM" id="MobiDB-lite"/>
    </source>
</evidence>
<evidence type="ECO:0000256" key="5">
    <source>
        <dbReference type="ARBA" id="ARBA00022519"/>
    </source>
</evidence>
<feature type="domain" description="Histidine kinase" evidence="17">
    <location>
        <begin position="256"/>
        <end position="454"/>
    </location>
</feature>
<dbReference type="EMBL" id="CP159925">
    <property type="protein sequence ID" value="XCO75360.1"/>
    <property type="molecule type" value="Genomic_DNA"/>
</dbReference>
<dbReference type="GO" id="GO:0000155">
    <property type="term" value="F:phosphorelay sensor kinase activity"/>
    <property type="evidence" value="ECO:0007669"/>
    <property type="project" value="InterPro"/>
</dbReference>
<keyword evidence="11 19" id="KW-0067">ATP-binding</keyword>
<dbReference type="Pfam" id="PF00512">
    <property type="entry name" value="HisKA"/>
    <property type="match status" value="1"/>
</dbReference>
<evidence type="ECO:0000256" key="14">
    <source>
        <dbReference type="ARBA" id="ARBA00023136"/>
    </source>
</evidence>
<protein>
    <recommendedName>
        <fullName evidence="3">histidine kinase</fullName>
        <ecNumber evidence="3">2.7.13.3</ecNumber>
    </recommendedName>
</protein>
<evidence type="ECO:0000259" key="17">
    <source>
        <dbReference type="PROSITE" id="PS50109"/>
    </source>
</evidence>
<keyword evidence="8 16" id="KW-0812">Transmembrane</keyword>
<evidence type="ECO:0000256" key="2">
    <source>
        <dbReference type="ARBA" id="ARBA00004429"/>
    </source>
</evidence>
<evidence type="ECO:0000256" key="9">
    <source>
        <dbReference type="ARBA" id="ARBA00022741"/>
    </source>
</evidence>
<keyword evidence="7" id="KW-0808">Transferase</keyword>
<dbReference type="Pfam" id="PF00672">
    <property type="entry name" value="HAMP"/>
    <property type="match status" value="1"/>
</dbReference>
<reference evidence="19" key="1">
    <citation type="submission" date="2024-06" db="EMBL/GenBank/DDBJ databases">
        <authorList>
            <person name="Li S."/>
        </authorList>
    </citation>
    <scope>NUCLEOTIDE SEQUENCE</scope>
    <source>
        <strain evidence="19">SR10</strain>
    </source>
</reference>
<dbReference type="InterPro" id="IPR003594">
    <property type="entry name" value="HATPase_dom"/>
</dbReference>
<evidence type="ECO:0000256" key="12">
    <source>
        <dbReference type="ARBA" id="ARBA00022989"/>
    </source>
</evidence>
<sequence length="463" mass="49904">MKRKLPFFVLISGLTLTTILVSLAISFGIALLIPPPEWPPMSFTQAIAALRDPAAAERAGLRRERSCAEPDDDPDSVMIALIAAAELGVPREQVRVGDVSQGPSMSMTVEVLPQPSKPRLSIVSFGADGDFDEARKFLTTSGAILPAFKLSLKQSDSCWFTVSPSNKSVQDWRLRILAAFLLSALLLTPLTWGMARRLSGPLKRLALSAKRVSLDDGSGPIPLEGAYEVRVAAEAMNAMQERLRAQADDMIRMLAAVAHDLRTPLTGLRLRAEAASPAARERMVADIRRMDAMITQVIDYAHGRYSQEVRTRVDLTMLVRDCIAGARAAGGDVREEQLATLHADAEPLILRRALDNLIGNAVRYGGSARVSLLTEGSMIVLQVDDDGPGIPNDQIKRVQEPFQRLEASRNRETGGAGLGLALARAAAIRHGGHLALRNRDGGGLRARIELPNPDSGGAGPSSR</sequence>
<name>A0AAU8MX00_9GAMM</name>
<dbReference type="PROSITE" id="PS50109">
    <property type="entry name" value="HIS_KIN"/>
    <property type="match status" value="1"/>
</dbReference>